<feature type="transmembrane region" description="Helical" evidence="1">
    <location>
        <begin position="7"/>
        <end position="39"/>
    </location>
</feature>
<dbReference type="AlphaFoldDB" id="A0A6N3AQ18"/>
<evidence type="ECO:0000313" key="2">
    <source>
        <dbReference type="EMBL" id="VYT94474.1"/>
    </source>
</evidence>
<keyword evidence="1" id="KW-0472">Membrane</keyword>
<name>A0A6N3AQ18_9FIRM</name>
<reference evidence="2" key="1">
    <citation type="submission" date="2019-11" db="EMBL/GenBank/DDBJ databases">
        <authorList>
            <person name="Feng L."/>
        </authorList>
    </citation>
    <scope>NUCLEOTIDE SEQUENCE</scope>
    <source>
        <strain evidence="2">IbartlettiiLFYP30</strain>
    </source>
</reference>
<dbReference type="InterPro" id="IPR008338">
    <property type="entry name" value="Capsule_biosynth_CapC"/>
</dbReference>
<feature type="transmembrane region" description="Helical" evidence="1">
    <location>
        <begin position="77"/>
        <end position="97"/>
    </location>
</feature>
<keyword evidence="1" id="KW-0812">Transmembrane</keyword>
<dbReference type="GO" id="GO:0045227">
    <property type="term" value="P:capsule polysaccharide biosynthetic process"/>
    <property type="evidence" value="ECO:0007669"/>
    <property type="project" value="InterPro"/>
</dbReference>
<dbReference type="EMBL" id="CACRUE010000022">
    <property type="protein sequence ID" value="VYT94474.1"/>
    <property type="molecule type" value="Genomic_DNA"/>
</dbReference>
<dbReference type="PRINTS" id="PR01759">
    <property type="entry name" value="CAPSULEPROTC"/>
</dbReference>
<dbReference type="NCBIfam" id="TIGR04011">
    <property type="entry name" value="poly_gGlu_PgsC"/>
    <property type="match status" value="1"/>
</dbReference>
<keyword evidence="1" id="KW-1133">Transmembrane helix</keyword>
<proteinExistence type="predicted"/>
<dbReference type="RefSeq" id="WP_024037493.1">
    <property type="nucleotide sequence ID" value="NZ_CACRUE010000022.1"/>
</dbReference>
<organism evidence="2">
    <name type="scientific">Intestinibacter bartlettii</name>
    <dbReference type="NCBI Taxonomy" id="261299"/>
    <lineage>
        <taxon>Bacteria</taxon>
        <taxon>Bacillati</taxon>
        <taxon>Bacillota</taxon>
        <taxon>Clostridia</taxon>
        <taxon>Peptostreptococcales</taxon>
        <taxon>Peptostreptococcaceae</taxon>
        <taxon>Intestinibacter</taxon>
    </lineage>
</organism>
<dbReference type="Pfam" id="PF14102">
    <property type="entry name" value="Caps_synth_CapC"/>
    <property type="match status" value="1"/>
</dbReference>
<feature type="transmembrane region" description="Helical" evidence="1">
    <location>
        <begin position="103"/>
        <end position="120"/>
    </location>
</feature>
<sequence length="149" mass="16595">MYITDFYMSLIIGVIGTLLFVETFGITPGGIIVASYLALVFDSPITMVLIFLVSFITYGIVNYILPKFVILYGRRRFVATIVVAVMLKLIFEAIYPLTPFPTFEFRGIGIIVPALLSNCYARQGIKLTVVSTLVMTAVVYGIMQIIYLV</sequence>
<gene>
    <name evidence="2" type="primary">capC_1</name>
    <name evidence="2" type="ORF">IBLFYP30_01391</name>
</gene>
<dbReference type="GO" id="GO:0016020">
    <property type="term" value="C:membrane"/>
    <property type="evidence" value="ECO:0007669"/>
    <property type="project" value="InterPro"/>
</dbReference>
<evidence type="ECO:0000256" key="1">
    <source>
        <dbReference type="SAM" id="Phobius"/>
    </source>
</evidence>
<feature type="transmembrane region" description="Helical" evidence="1">
    <location>
        <begin position="127"/>
        <end position="147"/>
    </location>
</feature>
<accession>A0A6N3AQ18</accession>
<feature type="transmembrane region" description="Helical" evidence="1">
    <location>
        <begin position="45"/>
        <end position="65"/>
    </location>
</feature>
<protein>
    <submittedName>
        <fullName evidence="2">Capsule biosynthesis protein CapC</fullName>
    </submittedName>
</protein>